<evidence type="ECO:0000313" key="1">
    <source>
        <dbReference type="EMBL" id="KAG0431573.1"/>
    </source>
</evidence>
<comment type="caution">
    <text evidence="1">The sequence shown here is derived from an EMBL/GenBank/DDBJ whole genome shotgun (WGS) entry which is preliminary data.</text>
</comment>
<organism evidence="1 2">
    <name type="scientific">Ixodes persulcatus</name>
    <name type="common">Taiga tick</name>
    <dbReference type="NCBI Taxonomy" id="34615"/>
    <lineage>
        <taxon>Eukaryota</taxon>
        <taxon>Metazoa</taxon>
        <taxon>Ecdysozoa</taxon>
        <taxon>Arthropoda</taxon>
        <taxon>Chelicerata</taxon>
        <taxon>Arachnida</taxon>
        <taxon>Acari</taxon>
        <taxon>Parasitiformes</taxon>
        <taxon>Ixodida</taxon>
        <taxon>Ixodoidea</taxon>
        <taxon>Ixodidae</taxon>
        <taxon>Ixodinae</taxon>
        <taxon>Ixodes</taxon>
    </lineage>
</organism>
<sequence length="439" mass="49195">MAARVLVGFSELLDRRRLHFVQEQPQSKTCTFCNSVTKHIYTLGCCHVFCDVCYGQLILHATNDQYVCPLDNHVIAPDDVLVVEFKLEELGAVFCPNKSVGCTVSGSIVDTIERHFSECEYHQVNCAKCSTPVRHLKILEHAQSCQGAHPVPAADTSSALPGETQPVDATVDTSISKLQNMQLTIMMLRNEVQSLIKERIMSTAPFSAQGKTLVPRSSEEKLNETADASMTDFRDYVKREMDKRLVKYFGPNQGSDGERDDLIGRLDRMEQKLTLVQVKTSKTKSFWHVTGFEAMKSEVDPETQITSKLSSPMLVSGYTVKFQVDIDRSDPSEAWLGLYVIFLKGLMDEFQDWPVKKPLLFTLVHPESGRKNIKKHLVPGARKDLLVCFSRPSDSGVNEGCGFDRMITLDAMDHEGFVHNDAFAVALSIRQTVPTRLLD</sequence>
<protein>
    <submittedName>
        <fullName evidence="1">Uncharacterized protein</fullName>
    </submittedName>
</protein>
<gene>
    <name evidence="1" type="ORF">HPB47_021627</name>
</gene>
<evidence type="ECO:0000313" key="2">
    <source>
        <dbReference type="Proteomes" id="UP000805193"/>
    </source>
</evidence>
<reference evidence="1 2" key="1">
    <citation type="journal article" date="2020" name="Cell">
        <title>Large-Scale Comparative Analyses of Tick Genomes Elucidate Their Genetic Diversity and Vector Capacities.</title>
        <authorList>
            <consortium name="Tick Genome and Microbiome Consortium (TIGMIC)"/>
            <person name="Jia N."/>
            <person name="Wang J."/>
            <person name="Shi W."/>
            <person name="Du L."/>
            <person name="Sun Y."/>
            <person name="Zhan W."/>
            <person name="Jiang J.F."/>
            <person name="Wang Q."/>
            <person name="Zhang B."/>
            <person name="Ji P."/>
            <person name="Bell-Sakyi L."/>
            <person name="Cui X.M."/>
            <person name="Yuan T.T."/>
            <person name="Jiang B.G."/>
            <person name="Yang W.F."/>
            <person name="Lam T.T."/>
            <person name="Chang Q.C."/>
            <person name="Ding S.J."/>
            <person name="Wang X.J."/>
            <person name="Zhu J.G."/>
            <person name="Ruan X.D."/>
            <person name="Zhao L."/>
            <person name="Wei J.T."/>
            <person name="Ye R.Z."/>
            <person name="Que T.C."/>
            <person name="Du C.H."/>
            <person name="Zhou Y.H."/>
            <person name="Cheng J.X."/>
            <person name="Dai P.F."/>
            <person name="Guo W.B."/>
            <person name="Han X.H."/>
            <person name="Huang E.J."/>
            <person name="Li L.F."/>
            <person name="Wei W."/>
            <person name="Gao Y.C."/>
            <person name="Liu J.Z."/>
            <person name="Shao H.Z."/>
            <person name="Wang X."/>
            <person name="Wang C.C."/>
            <person name="Yang T.C."/>
            <person name="Huo Q.B."/>
            <person name="Li W."/>
            <person name="Chen H.Y."/>
            <person name="Chen S.E."/>
            <person name="Zhou L.G."/>
            <person name="Ni X.B."/>
            <person name="Tian J.H."/>
            <person name="Sheng Y."/>
            <person name="Liu T."/>
            <person name="Pan Y.S."/>
            <person name="Xia L.Y."/>
            <person name="Li J."/>
            <person name="Zhao F."/>
            <person name="Cao W.C."/>
        </authorList>
    </citation>
    <scope>NUCLEOTIDE SEQUENCE [LARGE SCALE GENOMIC DNA]</scope>
    <source>
        <strain evidence="1">Iper-2018</strain>
    </source>
</reference>
<proteinExistence type="predicted"/>
<dbReference type="Proteomes" id="UP000805193">
    <property type="component" value="Unassembled WGS sequence"/>
</dbReference>
<name>A0AC60QFE8_IXOPE</name>
<accession>A0AC60QFE8</accession>
<dbReference type="EMBL" id="JABSTQ010009212">
    <property type="protein sequence ID" value="KAG0431573.1"/>
    <property type="molecule type" value="Genomic_DNA"/>
</dbReference>
<keyword evidence="2" id="KW-1185">Reference proteome</keyword>